<dbReference type="HOGENOM" id="CLU_3237135_0_0_11"/>
<dbReference type="EMBL" id="AEON01000001">
    <property type="protein sequence ID" value="EFT83394.1"/>
    <property type="molecule type" value="Genomic_DNA"/>
</dbReference>
<comment type="caution">
    <text evidence="1">The sequence shown here is derived from an EMBL/GenBank/DDBJ whole genome shotgun (WGS) entry which is preliminary data.</text>
</comment>
<evidence type="ECO:0000313" key="2">
    <source>
        <dbReference type="Proteomes" id="UP000004946"/>
    </source>
</evidence>
<keyword evidence="2" id="KW-1185">Reference proteome</keyword>
<sequence>MVGKTKRLQVLKAYRSKGLTGLETCNLRRNGGHGDIAMASIHI</sequence>
<reference evidence="1 2" key="1">
    <citation type="submission" date="2010-12" db="EMBL/GenBank/DDBJ databases">
        <authorList>
            <person name="Muzny D."/>
            <person name="Qin X."/>
            <person name="Buhay C."/>
            <person name="Dugan-Rocha S."/>
            <person name="Ding Y."/>
            <person name="Chen G."/>
            <person name="Hawes A."/>
            <person name="Holder M."/>
            <person name="Jhangiani S."/>
            <person name="Johnson A."/>
            <person name="Khan Z."/>
            <person name="Li Z."/>
            <person name="Liu W."/>
            <person name="Liu X."/>
            <person name="Perez L."/>
            <person name="Shen H."/>
            <person name="Wang Q."/>
            <person name="Watt J."/>
            <person name="Xi L."/>
            <person name="Xin Y."/>
            <person name="Zhou J."/>
            <person name="Deng J."/>
            <person name="Jiang H."/>
            <person name="Liu Y."/>
            <person name="Qu J."/>
            <person name="Song X.-Z."/>
            <person name="Zhang L."/>
            <person name="Villasana D."/>
            <person name="Johnson A."/>
            <person name="Liu J."/>
            <person name="Liyanage D."/>
            <person name="Lorensuhewa L."/>
            <person name="Robinson T."/>
            <person name="Song A."/>
            <person name="Song B.-B."/>
            <person name="Dinh H."/>
            <person name="Thornton R."/>
            <person name="Coyle M."/>
            <person name="Francisco L."/>
            <person name="Jackson L."/>
            <person name="Javaid M."/>
            <person name="Korchina V."/>
            <person name="Kovar C."/>
            <person name="Mata R."/>
            <person name="Mathew T."/>
            <person name="Ngo R."/>
            <person name="Nguyen L."/>
            <person name="Nguyen N."/>
            <person name="Okwuonu G."/>
            <person name="Ongeri F."/>
            <person name="Pham C."/>
            <person name="Simmons D."/>
            <person name="Wilczek-Boney K."/>
            <person name="Hale W."/>
            <person name="Jakkamsetti A."/>
            <person name="Pham P."/>
            <person name="Ruth R."/>
            <person name="San Lucas F."/>
            <person name="Warren J."/>
            <person name="Zhang J."/>
            <person name="Zhao Z."/>
            <person name="Zhou C."/>
            <person name="Zhu D."/>
            <person name="Lee S."/>
            <person name="Bess C."/>
            <person name="Blankenburg K."/>
            <person name="Forbes L."/>
            <person name="Fu Q."/>
            <person name="Gubbala S."/>
            <person name="Hirani K."/>
            <person name="Jayaseelan J.C."/>
            <person name="Lara F."/>
            <person name="Munidasa M."/>
            <person name="Palculict T."/>
            <person name="Patil S."/>
            <person name="Pu L.-L."/>
            <person name="Saada N."/>
            <person name="Tang L."/>
            <person name="Weissenberger G."/>
            <person name="Zhu Y."/>
            <person name="Hemphill L."/>
            <person name="Shang Y."/>
            <person name="Youmans B."/>
            <person name="Ayvaz T."/>
            <person name="Ross M."/>
            <person name="Santibanez J."/>
            <person name="Aqrawi P."/>
            <person name="Gross S."/>
            <person name="Joshi V."/>
            <person name="Fowler G."/>
            <person name="Nazareth L."/>
            <person name="Reid J."/>
            <person name="Worley K."/>
            <person name="Petrosino J."/>
            <person name="Highlander S."/>
            <person name="Gibbs R."/>
        </authorList>
    </citation>
    <scope>NUCLEOTIDE SEQUENCE [LARGE SCALE GENOMIC DNA]</scope>
    <source>
        <strain evidence="1 2">DSM 10105</strain>
    </source>
</reference>
<proteinExistence type="predicted"/>
<accession>E6K0R3</accession>
<dbReference type="Proteomes" id="UP000004946">
    <property type="component" value="Chromosome"/>
</dbReference>
<protein>
    <submittedName>
        <fullName evidence="1">Uncharacterized protein</fullName>
    </submittedName>
</protein>
<organism evidence="1 2">
    <name type="scientific">Parascardovia denticolens DSM 10105 = JCM 12538</name>
    <dbReference type="NCBI Taxonomy" id="864564"/>
    <lineage>
        <taxon>Bacteria</taxon>
        <taxon>Bacillati</taxon>
        <taxon>Actinomycetota</taxon>
        <taxon>Actinomycetes</taxon>
        <taxon>Bifidobacteriales</taxon>
        <taxon>Bifidobacteriaceae</taxon>
        <taxon>Parascardovia</taxon>
    </lineage>
</organism>
<name>E6K0R3_PARDN</name>
<gene>
    <name evidence="1" type="ORF">HMPREF0620_0399</name>
</gene>
<dbReference type="AlphaFoldDB" id="E6K0R3"/>
<evidence type="ECO:0000313" key="1">
    <source>
        <dbReference type="EMBL" id="EFT83394.1"/>
    </source>
</evidence>